<dbReference type="SUPFAM" id="SSF53822">
    <property type="entry name" value="Periplasmic binding protein-like I"/>
    <property type="match status" value="1"/>
</dbReference>
<proteinExistence type="predicted"/>
<sequence length="369" mass="40417">MHLSRRGLLSGSAGVAAVSLAGCSAGEDSVQLSGFTGIAMPATDSDRWVIEGEVMEQLLKDKGYQTVLEYAENNADDQIAQIQSMVDQGAEFLIIGAVDNTSLGQVLLQAKNQGVYIIAYDRLILETPDVDYYASFDNNQVGVLQAEHIIKKLDLENQDGPFNIELFSGSLTDSNSEYFFQGGLDTLERYIYEDKIRILSGQTEQDVTATKDWNGVVAMDRMTELLETYYEDDPLHAVLSPYDGISRGIVAALKEGGYNPGADDFPIVTGQDAEARSVRAIKEGNGQTQTVFKDTRDLADIAVSMVEAIVAGRTPEVNDLGTYENGFKHVPAYLLEPVNVDASNYVEILIDSEYLTAEEIDNAEEDLEF</sequence>
<feature type="domain" description="Periplasmic binding protein" evidence="3">
    <location>
        <begin position="37"/>
        <end position="313"/>
    </location>
</feature>
<evidence type="ECO:0000259" key="3">
    <source>
        <dbReference type="Pfam" id="PF13407"/>
    </source>
</evidence>
<dbReference type="PANTHER" id="PTHR30036">
    <property type="entry name" value="D-XYLOSE-BINDING PERIPLASMIC PROTEIN"/>
    <property type="match status" value="1"/>
</dbReference>
<evidence type="ECO:0000313" key="4">
    <source>
        <dbReference type="EMBL" id="THV39471.1"/>
    </source>
</evidence>
<dbReference type="GO" id="GO:0030288">
    <property type="term" value="C:outer membrane-bounded periplasmic space"/>
    <property type="evidence" value="ECO:0007669"/>
    <property type="project" value="TreeGrafter"/>
</dbReference>
<keyword evidence="2" id="KW-0732">Signal</keyword>
<dbReference type="PROSITE" id="PS51257">
    <property type="entry name" value="PROKAR_LIPOPROTEIN"/>
    <property type="match status" value="1"/>
</dbReference>
<dbReference type="InterPro" id="IPR028082">
    <property type="entry name" value="Peripla_BP_I"/>
</dbReference>
<dbReference type="InterPro" id="IPR006311">
    <property type="entry name" value="TAT_signal"/>
</dbReference>
<dbReference type="EMBL" id="STGY01000066">
    <property type="protein sequence ID" value="THV39471.1"/>
    <property type="molecule type" value="Genomic_DNA"/>
</dbReference>
<gene>
    <name evidence="4" type="ORF">FAB82_17805</name>
</gene>
<dbReference type="GO" id="GO:0030246">
    <property type="term" value="F:carbohydrate binding"/>
    <property type="evidence" value="ECO:0007669"/>
    <property type="project" value="TreeGrafter"/>
</dbReference>
<reference evidence="4 5" key="2">
    <citation type="submission" date="2019-05" db="EMBL/GenBank/DDBJ databases">
        <title>Glycomyces buryatensis sp. nov.</title>
        <authorList>
            <person name="Nikitina E."/>
        </authorList>
    </citation>
    <scope>NUCLEOTIDE SEQUENCE [LARGE SCALE GENOMIC DNA]</scope>
    <source>
        <strain evidence="4 5">18</strain>
    </source>
</reference>
<dbReference type="OrthoDB" id="9773673at2"/>
<keyword evidence="5" id="KW-1185">Reference proteome</keyword>
<comment type="caution">
    <text evidence="4">The sequence shown here is derived from an EMBL/GenBank/DDBJ whole genome shotgun (WGS) entry which is preliminary data.</text>
</comment>
<dbReference type="RefSeq" id="WP_136535889.1">
    <property type="nucleotide sequence ID" value="NZ_STGY01000066.1"/>
</dbReference>
<organism evidence="4 5">
    <name type="scientific">Glycomyces buryatensis</name>
    <dbReference type="NCBI Taxonomy" id="2570927"/>
    <lineage>
        <taxon>Bacteria</taxon>
        <taxon>Bacillati</taxon>
        <taxon>Actinomycetota</taxon>
        <taxon>Actinomycetes</taxon>
        <taxon>Glycomycetales</taxon>
        <taxon>Glycomycetaceae</taxon>
        <taxon>Glycomyces</taxon>
    </lineage>
</organism>
<evidence type="ECO:0000313" key="5">
    <source>
        <dbReference type="Proteomes" id="UP000308760"/>
    </source>
</evidence>
<dbReference type="CDD" id="cd19994">
    <property type="entry name" value="PBP1_ChvE"/>
    <property type="match status" value="1"/>
</dbReference>
<accession>A0A4S8Q7Y6</accession>
<dbReference type="InterPro" id="IPR050555">
    <property type="entry name" value="Bact_Solute-Bind_Prot2"/>
</dbReference>
<comment type="subcellular location">
    <subcellularLocation>
        <location evidence="1">Cell envelope</location>
    </subcellularLocation>
</comment>
<evidence type="ECO:0000256" key="1">
    <source>
        <dbReference type="ARBA" id="ARBA00004196"/>
    </source>
</evidence>
<name>A0A4S8Q7Y6_9ACTN</name>
<dbReference type="Pfam" id="PF13407">
    <property type="entry name" value="Peripla_BP_4"/>
    <property type="match status" value="1"/>
</dbReference>
<dbReference type="InterPro" id="IPR025997">
    <property type="entry name" value="SBP_2_dom"/>
</dbReference>
<dbReference type="Proteomes" id="UP000308760">
    <property type="component" value="Unassembled WGS sequence"/>
</dbReference>
<dbReference type="Gene3D" id="3.40.50.2300">
    <property type="match status" value="2"/>
</dbReference>
<reference evidence="5" key="1">
    <citation type="submission" date="2019-04" db="EMBL/GenBank/DDBJ databases">
        <title>Nocardioides xinjiangensis sp. nov.</title>
        <authorList>
            <person name="Liu S."/>
        </authorList>
    </citation>
    <scope>NUCLEOTIDE SEQUENCE [LARGE SCALE GENOMIC DNA]</scope>
    <source>
        <strain evidence="5">18</strain>
    </source>
</reference>
<dbReference type="PROSITE" id="PS51318">
    <property type="entry name" value="TAT"/>
    <property type="match status" value="1"/>
</dbReference>
<evidence type="ECO:0000256" key="2">
    <source>
        <dbReference type="ARBA" id="ARBA00022729"/>
    </source>
</evidence>
<protein>
    <submittedName>
        <fullName evidence="4">Sugar ABC transporter substrate-binding protein</fullName>
    </submittedName>
</protein>
<dbReference type="PANTHER" id="PTHR30036:SF1">
    <property type="entry name" value="D-XYLOSE-BINDING PERIPLASMIC PROTEIN"/>
    <property type="match status" value="1"/>
</dbReference>
<dbReference type="AlphaFoldDB" id="A0A4S8Q7Y6"/>